<dbReference type="InterPro" id="IPR050171">
    <property type="entry name" value="MFS_Transporters"/>
</dbReference>
<evidence type="ECO:0000256" key="2">
    <source>
        <dbReference type="ARBA" id="ARBA00022448"/>
    </source>
</evidence>
<feature type="transmembrane region" description="Helical" evidence="7">
    <location>
        <begin position="219"/>
        <end position="242"/>
    </location>
</feature>
<feature type="transmembrane region" description="Helical" evidence="7">
    <location>
        <begin position="150"/>
        <end position="170"/>
    </location>
</feature>
<dbReference type="SUPFAM" id="SSF103473">
    <property type="entry name" value="MFS general substrate transporter"/>
    <property type="match status" value="1"/>
</dbReference>
<dbReference type="InterPro" id="IPR036259">
    <property type="entry name" value="MFS_trans_sf"/>
</dbReference>
<feature type="transmembrane region" description="Helical" evidence="7">
    <location>
        <begin position="397"/>
        <end position="416"/>
    </location>
</feature>
<dbReference type="GO" id="GO:0022857">
    <property type="term" value="F:transmembrane transporter activity"/>
    <property type="evidence" value="ECO:0007669"/>
    <property type="project" value="InterPro"/>
</dbReference>
<proteinExistence type="predicted"/>
<feature type="transmembrane region" description="Helical" evidence="7">
    <location>
        <begin position="307"/>
        <end position="327"/>
    </location>
</feature>
<dbReference type="PANTHER" id="PTHR23517">
    <property type="entry name" value="RESISTANCE PROTEIN MDTM, PUTATIVE-RELATED-RELATED"/>
    <property type="match status" value="1"/>
</dbReference>
<name>A0A1X2FL62_MYCSZ</name>
<feature type="transmembrane region" description="Helical" evidence="7">
    <location>
        <begin position="96"/>
        <end position="120"/>
    </location>
</feature>
<feature type="domain" description="Major facilitator superfamily (MFS) profile" evidence="8">
    <location>
        <begin position="63"/>
        <end position="451"/>
    </location>
</feature>
<dbReference type="PROSITE" id="PS50850">
    <property type="entry name" value="MFS"/>
    <property type="match status" value="1"/>
</dbReference>
<evidence type="ECO:0000256" key="5">
    <source>
        <dbReference type="ARBA" id="ARBA00022989"/>
    </source>
</evidence>
<feature type="transmembrane region" description="Helical" evidence="7">
    <location>
        <begin position="64"/>
        <end position="84"/>
    </location>
</feature>
<keyword evidence="2" id="KW-0813">Transport</keyword>
<evidence type="ECO:0000313" key="9">
    <source>
        <dbReference type="EMBL" id="ORX19068.1"/>
    </source>
</evidence>
<evidence type="ECO:0000256" key="1">
    <source>
        <dbReference type="ARBA" id="ARBA00004651"/>
    </source>
</evidence>
<gene>
    <name evidence="9" type="ORF">AWC27_16605</name>
</gene>
<feature type="transmembrane region" description="Helical" evidence="7">
    <location>
        <begin position="428"/>
        <end position="451"/>
    </location>
</feature>
<feature type="transmembrane region" description="Helical" evidence="7">
    <location>
        <begin position="339"/>
        <end position="357"/>
    </location>
</feature>
<dbReference type="GO" id="GO:0005886">
    <property type="term" value="C:plasma membrane"/>
    <property type="evidence" value="ECO:0007669"/>
    <property type="project" value="UniProtKB-SubCell"/>
</dbReference>
<dbReference type="Gene3D" id="1.20.1250.20">
    <property type="entry name" value="MFS general substrate transporter like domains"/>
    <property type="match status" value="1"/>
</dbReference>
<feature type="transmembrane region" description="Helical" evidence="7">
    <location>
        <begin position="127"/>
        <end position="144"/>
    </location>
</feature>
<accession>A0A1X2FL62</accession>
<evidence type="ECO:0000259" key="8">
    <source>
        <dbReference type="PROSITE" id="PS50850"/>
    </source>
</evidence>
<feature type="transmembrane region" description="Helical" evidence="7">
    <location>
        <begin position="269"/>
        <end position="287"/>
    </location>
</feature>
<evidence type="ECO:0000313" key="10">
    <source>
        <dbReference type="Proteomes" id="UP000193317"/>
    </source>
</evidence>
<dbReference type="PANTHER" id="PTHR23517:SF3">
    <property type="entry name" value="INTEGRAL MEMBRANE TRANSPORT PROTEIN"/>
    <property type="match status" value="1"/>
</dbReference>
<keyword evidence="3" id="KW-1003">Cell membrane</keyword>
<dbReference type="Proteomes" id="UP000193317">
    <property type="component" value="Unassembled WGS sequence"/>
</dbReference>
<reference evidence="9 10" key="1">
    <citation type="submission" date="2016-01" db="EMBL/GenBank/DDBJ databases">
        <title>The new phylogeny of the genus Mycobacterium.</title>
        <authorList>
            <person name="Tarcisio F."/>
            <person name="Conor M."/>
            <person name="Antonella G."/>
            <person name="Elisabetta G."/>
            <person name="Giulia F.S."/>
            <person name="Sara T."/>
            <person name="Anna F."/>
            <person name="Clotilde B."/>
            <person name="Roberto B."/>
            <person name="Veronica D.S."/>
            <person name="Fabio R."/>
            <person name="Monica P."/>
            <person name="Olivier J."/>
            <person name="Enrico T."/>
            <person name="Nicola S."/>
        </authorList>
    </citation>
    <scope>NUCLEOTIDE SEQUENCE [LARGE SCALE GENOMIC DNA]</scope>
    <source>
        <strain evidence="9 10">DSM 44166</strain>
    </source>
</reference>
<keyword evidence="5 7" id="KW-1133">Transmembrane helix</keyword>
<dbReference type="Pfam" id="PF07690">
    <property type="entry name" value="MFS_1"/>
    <property type="match status" value="1"/>
</dbReference>
<evidence type="ECO:0000256" key="6">
    <source>
        <dbReference type="ARBA" id="ARBA00023136"/>
    </source>
</evidence>
<comment type="subcellular location">
    <subcellularLocation>
        <location evidence="1">Cell membrane</location>
        <topology evidence="1">Multi-pass membrane protein</topology>
    </subcellularLocation>
</comment>
<protein>
    <recommendedName>
        <fullName evidence="8">Major facilitator superfamily (MFS) profile domain-containing protein</fullName>
    </recommendedName>
</protein>
<organism evidence="9 10">
    <name type="scientific">Mycobacterium szulgai</name>
    <dbReference type="NCBI Taxonomy" id="1787"/>
    <lineage>
        <taxon>Bacteria</taxon>
        <taxon>Bacillati</taxon>
        <taxon>Actinomycetota</taxon>
        <taxon>Actinomycetes</taxon>
        <taxon>Mycobacteriales</taxon>
        <taxon>Mycobacteriaceae</taxon>
        <taxon>Mycobacterium</taxon>
    </lineage>
</organism>
<evidence type="ECO:0000256" key="7">
    <source>
        <dbReference type="SAM" id="Phobius"/>
    </source>
</evidence>
<keyword evidence="10" id="KW-1185">Reference proteome</keyword>
<keyword evidence="4 7" id="KW-0812">Transmembrane</keyword>
<sequence>MIINSVRDVTTPAALLDCDVDVSAAYLRLQTVAALDPAAPVGDGPIAQLAPRDKPARAGYPREIWLLVGGNMLVRASAFAYPFMAYHVAHQGHAAGAVGVVLAAFGVGWSVGQLLCGWLVDRFGPRLTLVSTMLIAAAVLILMADARTVPALLLGAFITGVVYDAVRPALGASIVQHVPDPGERAKLDGWRFGWIVSAGRAVTGGLGGVLVGWSGVPLLYWINGVACALFAVVAACCIPAGCKTARRPAARARKSGHVSYREAFADRRLVLLFLSGLATLTAVRGLYATVPMLMADRGLDAGQFGEAQLANALLGLLLTPVLTPWLSKIVSRANPRLDILAVASIWTALCMGAVALARTPLAFIVATALCTPGEIACLVIAAGVVHQISPQGSGGRYHGAWSMALAIASVIAPIMASSCLMHGGHRMVAFVTVTIGLIGAALCLPLARALGHNTRSFQLLRPKRSYSS</sequence>
<comment type="caution">
    <text evidence="9">The sequence shown here is derived from an EMBL/GenBank/DDBJ whole genome shotgun (WGS) entry which is preliminary data.</text>
</comment>
<keyword evidence="6 7" id="KW-0472">Membrane</keyword>
<dbReference type="AlphaFoldDB" id="A0A1X2FL62"/>
<evidence type="ECO:0000256" key="4">
    <source>
        <dbReference type="ARBA" id="ARBA00022692"/>
    </source>
</evidence>
<evidence type="ECO:0000256" key="3">
    <source>
        <dbReference type="ARBA" id="ARBA00022475"/>
    </source>
</evidence>
<feature type="transmembrane region" description="Helical" evidence="7">
    <location>
        <begin position="363"/>
        <end position="385"/>
    </location>
</feature>
<dbReference type="InterPro" id="IPR020846">
    <property type="entry name" value="MFS_dom"/>
</dbReference>
<dbReference type="EMBL" id="LQPW01000005">
    <property type="protein sequence ID" value="ORX19068.1"/>
    <property type="molecule type" value="Genomic_DNA"/>
</dbReference>
<feature type="transmembrane region" description="Helical" evidence="7">
    <location>
        <begin position="191"/>
        <end position="213"/>
    </location>
</feature>
<dbReference type="InterPro" id="IPR011701">
    <property type="entry name" value="MFS"/>
</dbReference>